<dbReference type="EMBL" id="NWTC01000003">
    <property type="protein sequence ID" value="PDT49207.1"/>
    <property type="molecule type" value="Genomic_DNA"/>
</dbReference>
<accession>A0A2A6M3R6</accession>
<dbReference type="AlphaFoldDB" id="A0A2A6M3R6"/>
<organism evidence="1 2">
    <name type="scientific">Rhizobium fredii</name>
    <name type="common">Sinorhizobium fredii</name>
    <dbReference type="NCBI Taxonomy" id="380"/>
    <lineage>
        <taxon>Bacteria</taxon>
        <taxon>Pseudomonadati</taxon>
        <taxon>Pseudomonadota</taxon>
        <taxon>Alphaproteobacteria</taxon>
        <taxon>Hyphomicrobiales</taxon>
        <taxon>Rhizobiaceae</taxon>
        <taxon>Sinorhizobium/Ensifer group</taxon>
        <taxon>Sinorhizobium</taxon>
    </lineage>
</organism>
<proteinExistence type="predicted"/>
<protein>
    <submittedName>
        <fullName evidence="1">Uncharacterized protein</fullName>
    </submittedName>
</protein>
<name>A0A2A6M3R6_RHIFR</name>
<sequence length="70" mass="7954">MSLVRAGRARLAMALPQCRKQLLSAKSRELDDLFEAYALAAEALEKLSMEVPQRPELLAEYREHLRKPSS</sequence>
<comment type="caution">
    <text evidence="1">The sequence shown here is derived from an EMBL/GenBank/DDBJ whole genome shotgun (WGS) entry which is preliminary data.</text>
</comment>
<evidence type="ECO:0000313" key="2">
    <source>
        <dbReference type="Proteomes" id="UP000220353"/>
    </source>
</evidence>
<evidence type="ECO:0000313" key="1">
    <source>
        <dbReference type="EMBL" id="PDT49207.1"/>
    </source>
</evidence>
<dbReference type="Proteomes" id="UP000220353">
    <property type="component" value="Unassembled WGS sequence"/>
</dbReference>
<reference evidence="1 2" key="1">
    <citation type="submission" date="2017-09" db="EMBL/GenBank/DDBJ databases">
        <title>Comparative genomics of rhizobia isolated from Phaseolus vulgaris in China.</title>
        <authorList>
            <person name="Tong W."/>
        </authorList>
    </citation>
    <scope>NUCLEOTIDE SEQUENCE [LARGE SCALE GENOMIC DNA]</scope>
    <source>
        <strain evidence="1 2">PCH1</strain>
    </source>
</reference>
<gene>
    <name evidence="1" type="ORF">CO661_04845</name>
</gene>